<keyword evidence="5 7" id="KW-0040">ANK repeat</keyword>
<comment type="subcellular location">
    <subcellularLocation>
        <location evidence="1">Membrane</location>
        <topology evidence="1">Multi-pass membrane protein</topology>
    </subcellularLocation>
</comment>
<dbReference type="SMART" id="SM00248">
    <property type="entry name" value="ANK"/>
    <property type="match status" value="3"/>
</dbReference>
<evidence type="ECO:0000256" key="1">
    <source>
        <dbReference type="ARBA" id="ARBA00004141"/>
    </source>
</evidence>
<keyword evidence="12" id="KW-1185">Reference proteome</keyword>
<dbReference type="SUPFAM" id="SSF55008">
    <property type="entry name" value="HMA, heavy metal-associated domain"/>
    <property type="match status" value="1"/>
</dbReference>
<evidence type="ECO:0000256" key="5">
    <source>
        <dbReference type="ARBA" id="ARBA00023043"/>
    </source>
</evidence>
<accession>A0A8T0IQ91</accession>
<evidence type="ECO:0000256" key="2">
    <source>
        <dbReference type="ARBA" id="ARBA00022692"/>
    </source>
</evidence>
<evidence type="ECO:0000256" key="3">
    <source>
        <dbReference type="ARBA" id="ARBA00022737"/>
    </source>
</evidence>
<evidence type="ECO:0000256" key="9">
    <source>
        <dbReference type="SAM" id="Phobius"/>
    </source>
</evidence>
<feature type="repeat" description="ANK" evidence="7">
    <location>
        <begin position="595"/>
        <end position="619"/>
    </location>
</feature>
<feature type="transmembrane region" description="Helical" evidence="9">
    <location>
        <begin position="895"/>
        <end position="914"/>
    </location>
</feature>
<dbReference type="PANTHER" id="PTHR24186:SF38">
    <property type="entry name" value="ANKYRIN REPEAT FAMILY PROTEIN"/>
    <property type="match status" value="1"/>
</dbReference>
<dbReference type="InterPro" id="IPR026961">
    <property type="entry name" value="PGG_dom"/>
</dbReference>
<comment type="caution">
    <text evidence="11">The sequence shown here is derived from an EMBL/GenBank/DDBJ whole genome shotgun (WGS) entry which is preliminary data.</text>
</comment>
<dbReference type="InterPro" id="IPR036770">
    <property type="entry name" value="Ankyrin_rpt-contain_sf"/>
</dbReference>
<feature type="transmembrane region" description="Helical" evidence="9">
    <location>
        <begin position="865"/>
        <end position="889"/>
    </location>
</feature>
<dbReference type="GO" id="GO:0005886">
    <property type="term" value="C:plasma membrane"/>
    <property type="evidence" value="ECO:0007669"/>
    <property type="project" value="TreeGrafter"/>
</dbReference>
<dbReference type="PANTHER" id="PTHR24186">
    <property type="entry name" value="PROTEIN PHOSPHATASE 1 REGULATORY SUBUNIT"/>
    <property type="match status" value="1"/>
</dbReference>
<keyword evidence="4 9" id="KW-1133">Transmembrane helix</keyword>
<feature type="region of interest" description="Disordered" evidence="8">
    <location>
        <begin position="330"/>
        <end position="350"/>
    </location>
</feature>
<keyword evidence="6 9" id="KW-0472">Membrane</keyword>
<proteinExistence type="predicted"/>
<sequence length="949" mass="108365">MENPSLENSVTVNLADMAEAENVQNSAVLESSPSTDSYVLAGGIEAENEQLSGMEYLSISTASRVLKVLDEVEAVQSSEILEAFPSTVLAALPNIVEEEYYDEQRLGKSSSAPTILSVKEEITEPEYVPTLETEATDANKPQKYQLKVKMCCPKCEEKVYEGFLEIHGLVRVDINRKKNTVLVFAIASGLDEQKLLRKARVVDKKARFVPLDVKEKRKPNVYPDYGEKVNDIVKRIDKLKFNDLAKDTRKKDSVVRKFLEDNNMKGAQEKVEELFQLREDIEFLIKIELVPDELQQLVNEMKNDIRRIDIYYQLFMHALRDISKARSGVSMVEKDKESENPSTPSDSMISANPSQYYEATDFLVLLINKVQAEEDIMTAADERKTLITKCVHMYEKETLAVCCYHVLGEEFKEAEELFENIIKCMKPSDVTNRCRIYNYALQQAKELPKVLKSLISGPVSQRYSLPENEILHRFGMEHDKAVNDKFQKFFVDLFLKDNELVQRKDQLTFAWLEKNKYTHLIKCLSKCYFMHKSEQLKLWNNDIHSTDNLLMSNWAHVRPYVEYILHLAARSASSLHIIKQLFKLWPELDVNAQYNGVTALHVAAFEGHEKLVKFFLDQNKLDINMKTGPLEDGKKGTMWCLPTCQTALHISTAQGHAKVVKLLCGMPHLHRQVMRCHEEDDEELTALDILYDNLNLAKKFSDASIKETERTLFSLEDVQKGVDRLYRLREIERTLLRLEDVQKGIDRLYRNRQVHVDAANTILVGAALIAGVTFAGWLQPPLGYAQYYDFPTPSPAPSGTYDSYIGVEGNVGIQAFAIFNSLSFFFAIATMIVGADAAFPMDRSYKYIGHVVATMKLLLRRAIKLLMISVVCVLGAFGSAAVVILPPHVYFRRHLVLTIFVGGGVCSVLLWQLLTRHSQRVQWINEKIRCITFRYTNIFAEPEIIRKNL</sequence>
<dbReference type="SUPFAM" id="SSF48403">
    <property type="entry name" value="Ankyrin repeat"/>
    <property type="match status" value="1"/>
</dbReference>
<keyword evidence="2 9" id="KW-0812">Transmembrane</keyword>
<dbReference type="Pfam" id="PF13962">
    <property type="entry name" value="PGG"/>
    <property type="match status" value="1"/>
</dbReference>
<evidence type="ECO:0000313" key="12">
    <source>
        <dbReference type="Proteomes" id="UP000822688"/>
    </source>
</evidence>
<dbReference type="Pfam" id="PF12796">
    <property type="entry name" value="Ank_2"/>
    <property type="match status" value="1"/>
</dbReference>
<evidence type="ECO:0000256" key="7">
    <source>
        <dbReference type="PROSITE-ProRule" id="PRU00023"/>
    </source>
</evidence>
<feature type="transmembrane region" description="Helical" evidence="9">
    <location>
        <begin position="813"/>
        <end position="839"/>
    </location>
</feature>
<name>A0A8T0IQ91_CERPU</name>
<feature type="compositionally biased region" description="Polar residues" evidence="8">
    <location>
        <begin position="340"/>
        <end position="350"/>
    </location>
</feature>
<evidence type="ECO:0000256" key="6">
    <source>
        <dbReference type="ARBA" id="ARBA00023136"/>
    </source>
</evidence>
<feature type="domain" description="PGG" evidence="10">
    <location>
        <begin position="757"/>
        <end position="882"/>
    </location>
</feature>
<dbReference type="Gene3D" id="1.25.40.20">
    <property type="entry name" value="Ankyrin repeat-containing domain"/>
    <property type="match status" value="1"/>
</dbReference>
<gene>
    <name evidence="11" type="ORF">KC19_3G219800</name>
</gene>
<dbReference type="GO" id="GO:0046872">
    <property type="term" value="F:metal ion binding"/>
    <property type="evidence" value="ECO:0007669"/>
    <property type="project" value="InterPro"/>
</dbReference>
<protein>
    <recommendedName>
        <fullName evidence="10">PGG domain-containing protein</fullName>
    </recommendedName>
</protein>
<organism evidence="11 12">
    <name type="scientific">Ceratodon purpureus</name>
    <name type="common">Fire moss</name>
    <name type="synonym">Dicranum purpureum</name>
    <dbReference type="NCBI Taxonomy" id="3225"/>
    <lineage>
        <taxon>Eukaryota</taxon>
        <taxon>Viridiplantae</taxon>
        <taxon>Streptophyta</taxon>
        <taxon>Embryophyta</taxon>
        <taxon>Bryophyta</taxon>
        <taxon>Bryophytina</taxon>
        <taxon>Bryopsida</taxon>
        <taxon>Dicranidae</taxon>
        <taxon>Pseudoditrichales</taxon>
        <taxon>Ditrichaceae</taxon>
        <taxon>Ceratodon</taxon>
    </lineage>
</organism>
<evidence type="ECO:0000313" key="11">
    <source>
        <dbReference type="EMBL" id="KAG0584583.1"/>
    </source>
</evidence>
<keyword evidence="3" id="KW-0677">Repeat</keyword>
<dbReference type="Gene3D" id="3.30.70.100">
    <property type="match status" value="1"/>
</dbReference>
<dbReference type="AlphaFoldDB" id="A0A8T0IQ91"/>
<evidence type="ECO:0000259" key="10">
    <source>
        <dbReference type="Pfam" id="PF13962"/>
    </source>
</evidence>
<dbReference type="PROSITE" id="PS50088">
    <property type="entry name" value="ANK_REPEAT"/>
    <property type="match status" value="1"/>
</dbReference>
<dbReference type="PROSITE" id="PS50297">
    <property type="entry name" value="ANK_REP_REGION"/>
    <property type="match status" value="1"/>
</dbReference>
<evidence type="ECO:0000256" key="8">
    <source>
        <dbReference type="SAM" id="MobiDB-lite"/>
    </source>
</evidence>
<evidence type="ECO:0000256" key="4">
    <source>
        <dbReference type="ARBA" id="ARBA00022989"/>
    </source>
</evidence>
<dbReference type="Proteomes" id="UP000822688">
    <property type="component" value="Chromosome 3"/>
</dbReference>
<dbReference type="EMBL" id="CM026423">
    <property type="protein sequence ID" value="KAG0584583.1"/>
    <property type="molecule type" value="Genomic_DNA"/>
</dbReference>
<reference evidence="11" key="1">
    <citation type="submission" date="2020-06" db="EMBL/GenBank/DDBJ databases">
        <title>WGS assembly of Ceratodon purpureus strain R40.</title>
        <authorList>
            <person name="Carey S.B."/>
            <person name="Jenkins J."/>
            <person name="Shu S."/>
            <person name="Lovell J.T."/>
            <person name="Sreedasyam A."/>
            <person name="Maumus F."/>
            <person name="Tiley G.P."/>
            <person name="Fernandez-Pozo N."/>
            <person name="Barry K."/>
            <person name="Chen C."/>
            <person name="Wang M."/>
            <person name="Lipzen A."/>
            <person name="Daum C."/>
            <person name="Saski C.A."/>
            <person name="Payton A.C."/>
            <person name="Mcbreen J.C."/>
            <person name="Conrad R.E."/>
            <person name="Kollar L.M."/>
            <person name="Olsson S."/>
            <person name="Huttunen S."/>
            <person name="Landis J.B."/>
            <person name="Wickett N.J."/>
            <person name="Johnson M.G."/>
            <person name="Rensing S.A."/>
            <person name="Grimwood J."/>
            <person name="Schmutz J."/>
            <person name="Mcdaniel S.F."/>
        </authorList>
    </citation>
    <scope>NUCLEOTIDE SEQUENCE</scope>
    <source>
        <strain evidence="11">R40</strain>
    </source>
</reference>
<dbReference type="InterPro" id="IPR036163">
    <property type="entry name" value="HMA_dom_sf"/>
</dbReference>
<dbReference type="InterPro" id="IPR002110">
    <property type="entry name" value="Ankyrin_rpt"/>
</dbReference>